<proteinExistence type="predicted"/>
<dbReference type="AlphaFoldDB" id="A0A9Q1RJM4"/>
<evidence type="ECO:0000313" key="3">
    <source>
        <dbReference type="Proteomes" id="UP001152561"/>
    </source>
</evidence>
<keyword evidence="3" id="KW-1185">Reference proteome</keyword>
<comment type="caution">
    <text evidence="2">The sequence shown here is derived from an EMBL/GenBank/DDBJ whole genome shotgun (WGS) entry which is preliminary data.</text>
</comment>
<dbReference type="EMBL" id="JAJAGQ010000006">
    <property type="protein sequence ID" value="KAJ8559874.1"/>
    <property type="molecule type" value="Genomic_DNA"/>
</dbReference>
<organism evidence="2 3">
    <name type="scientific">Anisodus acutangulus</name>
    <dbReference type="NCBI Taxonomy" id="402998"/>
    <lineage>
        <taxon>Eukaryota</taxon>
        <taxon>Viridiplantae</taxon>
        <taxon>Streptophyta</taxon>
        <taxon>Embryophyta</taxon>
        <taxon>Tracheophyta</taxon>
        <taxon>Spermatophyta</taxon>
        <taxon>Magnoliopsida</taxon>
        <taxon>eudicotyledons</taxon>
        <taxon>Gunneridae</taxon>
        <taxon>Pentapetalae</taxon>
        <taxon>asterids</taxon>
        <taxon>lamiids</taxon>
        <taxon>Solanales</taxon>
        <taxon>Solanaceae</taxon>
        <taxon>Solanoideae</taxon>
        <taxon>Hyoscyameae</taxon>
        <taxon>Anisodus</taxon>
    </lineage>
</organism>
<reference evidence="3" key="1">
    <citation type="journal article" date="2023" name="Proc. Natl. Acad. Sci. U.S.A.">
        <title>Genomic and structural basis for evolution of tropane alkaloid biosynthesis.</title>
        <authorList>
            <person name="Wanga Y.-J."/>
            <person name="Taina T."/>
            <person name="Yua J.-Y."/>
            <person name="Lia J."/>
            <person name="Xua B."/>
            <person name="Chenc J."/>
            <person name="D'Auriad J.C."/>
            <person name="Huanga J.-P."/>
            <person name="Huanga S.-X."/>
        </authorList>
    </citation>
    <scope>NUCLEOTIDE SEQUENCE [LARGE SCALE GENOMIC DNA]</scope>
    <source>
        <strain evidence="3">cv. KIB-2019</strain>
    </source>
</reference>
<dbReference type="Proteomes" id="UP001152561">
    <property type="component" value="Unassembled WGS sequence"/>
</dbReference>
<protein>
    <submittedName>
        <fullName evidence="2">Uncharacterized protein</fullName>
    </submittedName>
</protein>
<evidence type="ECO:0000313" key="2">
    <source>
        <dbReference type="EMBL" id="KAJ8559874.1"/>
    </source>
</evidence>
<sequence length="292" mass="32707">MVNNDDEKGKRNRKVKEHQTVENRPKTRSRKNFEVIPLVNTIKSVENIVADDEVEIEHEYEKSYDRDESDNERGESNRGTDHKDDGAKEGDEVDVVEEDNTDGGKDRDEDDKTDGERGRDGVVVVEEENTDGENEAEKLDEGDGDQNEGETEKGTTIETKVHPFLVPTHQETYQPFTRDFVPFGQDFPEIVFDRLIKELEGKSAITMAEAARDVGDVFGGVSGDGVGPSGSVDVKGVSTEEQLVKSNLKGDINEQSHEDSAVKNVKTLDLYKPVDIEKKKAYLSWINMKSDE</sequence>
<feature type="region of interest" description="Disordered" evidence="1">
    <location>
        <begin position="1"/>
        <end position="155"/>
    </location>
</feature>
<gene>
    <name evidence="2" type="ORF">K7X08_003932</name>
</gene>
<accession>A0A9Q1RJM4</accession>
<name>A0A9Q1RJM4_9SOLA</name>
<feature type="compositionally biased region" description="Basic and acidic residues" evidence="1">
    <location>
        <begin position="57"/>
        <end position="90"/>
    </location>
</feature>
<feature type="compositionally biased region" description="Acidic residues" evidence="1">
    <location>
        <begin position="125"/>
        <end position="134"/>
    </location>
</feature>
<evidence type="ECO:0000256" key="1">
    <source>
        <dbReference type="SAM" id="MobiDB-lite"/>
    </source>
</evidence>
<feature type="compositionally biased region" description="Acidic residues" evidence="1">
    <location>
        <begin position="91"/>
        <end position="101"/>
    </location>
</feature>